<dbReference type="RefSeq" id="WP_079445913.1">
    <property type="nucleotide sequence ID" value="NZ_MWPQ01000019.1"/>
</dbReference>
<dbReference type="InterPro" id="IPR019734">
    <property type="entry name" value="TPR_rpt"/>
</dbReference>
<evidence type="ECO:0000259" key="3">
    <source>
        <dbReference type="Pfam" id="PF13191"/>
    </source>
</evidence>
<proteinExistence type="predicted"/>
<dbReference type="Gene3D" id="1.25.40.10">
    <property type="entry name" value="Tetratricopeptide repeat domain"/>
    <property type="match status" value="4"/>
</dbReference>
<dbReference type="STRING" id="29421.B2M20_04350"/>
<keyword evidence="5" id="KW-1185">Reference proteome</keyword>
<evidence type="ECO:0000256" key="2">
    <source>
        <dbReference type="ARBA" id="ARBA00022803"/>
    </source>
</evidence>
<dbReference type="InterPro" id="IPR027417">
    <property type="entry name" value="P-loop_NTPase"/>
</dbReference>
<dbReference type="SUPFAM" id="SSF52540">
    <property type="entry name" value="P-loop containing nucleoside triphosphate hydrolases"/>
    <property type="match status" value="1"/>
</dbReference>
<protein>
    <submittedName>
        <fullName evidence="4">ATP-binding protein</fullName>
    </submittedName>
</protein>
<dbReference type="PANTHER" id="PTHR45641">
    <property type="entry name" value="TETRATRICOPEPTIDE REPEAT PROTEIN (AFU_ORTHOLOGUE AFUA_6G03870)"/>
    <property type="match status" value="1"/>
</dbReference>
<keyword evidence="1" id="KW-0677">Repeat</keyword>
<dbReference type="GO" id="GO:0005524">
    <property type="term" value="F:ATP binding"/>
    <property type="evidence" value="ECO:0007669"/>
    <property type="project" value="UniProtKB-KW"/>
</dbReference>
<evidence type="ECO:0000256" key="1">
    <source>
        <dbReference type="ARBA" id="ARBA00022737"/>
    </source>
</evidence>
<accession>A0A1V4I178</accession>
<sequence>MSVSVSSTIEEMQAERNVLQSFANDRARDFVGRQSVLARVTDLCLSPAKELSPTREGAPWGICITGDPGSGKSALFGELLRRMKETDAFVLAHAAEAAPRASSIDAMLRRWITELGSALGAGDVDLAANIDPEIVERAFASLLARMASQRRVIILIDAIDQFKKTSRGKFTTWLPRLWPINARVVATGLAGGASKALAERSGMEALTLPPLEAPEAIIDAVCKRNQRKLASPVIDALLAKKHAGGSAWANPLWLMVALEELELLATSDFADMQREYTGTPEERRQNAMLDAVGAMPTDILLLYRATFDSAAELLGPAIAAAFIGLLSAGRTGWRESDFRQLLPQVSGEAWDQKRFAALRNLFRGQIHQHGDLAQLDFNHAQARAAARSRLAALRVSNPELHLLIADHLLTLAPGDPLRVSETMIHLLASKDDVRAARYYGDPALGEKELRGATQALADAIISPAAGTSASAAREICRLLENPDNSVRASAAERLLVSFDDVAGRHLPSDVRLIVLNAIEQTFQQLLRAEPDNAGWQRNLSVAHDRAGDVLVAQGKLPEALKSFREGLAIRERLTSKTPDNAGLQHDLSISHEKVGDLLAVQGKLDEALESIRKQLAIVERLANGAPGDTDLQSELSLCHEKIGEALMAQGNLPEALGAFQNQLEITERLARGADTDDNKWQRDRTLAYDRVGDVLLAQGKLPESLEFFRNGLTIKERVAKAHPDNTSWQRSLSISHDRIGDVLVAQGKLFDALKSFRTGLEIAQQMARTEPENVGWQRDLSVSHAKIGDVHVAQSSLPDALKAFHEGMTIRQRLANADPDNVDWQRGLAVSYDRIGDVLMAQDNMADALKAFEDQFAIAERLARIDPGNAGWQRDLSVCHEKVGDVQMAQGNLPEALKSYRAGLAIRERLARNDPDNVSWQRSLSVSHDCIGDVLEAQSEVEEALKAFREGLEIRKRLAQRSPDNVGWLRDLTVSYDRIGEVLEAQGNVDEAEKSFLEGLAIMERLSLADPGNVDLQRGVAVSQGHLAEMYRRSNDHNNALAALRQGQAAMERVVMRAPDNAGWKKDLDWFTEQIATLTD</sequence>
<dbReference type="InterPro" id="IPR041664">
    <property type="entry name" value="AAA_16"/>
</dbReference>
<dbReference type="EMBL" id="MWPQ01000019">
    <property type="protein sequence ID" value="OPH83953.1"/>
    <property type="molecule type" value="Genomic_DNA"/>
</dbReference>
<feature type="domain" description="Orc1-like AAA ATPase" evidence="3">
    <location>
        <begin position="31"/>
        <end position="167"/>
    </location>
</feature>
<dbReference type="SMART" id="SM00028">
    <property type="entry name" value="TPR"/>
    <property type="match status" value="11"/>
</dbReference>
<dbReference type="InterPro" id="IPR011990">
    <property type="entry name" value="TPR-like_helical_dom_sf"/>
</dbReference>
<dbReference type="Pfam" id="PF13191">
    <property type="entry name" value="AAA_16"/>
    <property type="match status" value="1"/>
</dbReference>
<reference evidence="4 5" key="1">
    <citation type="submission" date="2017-02" db="EMBL/GenBank/DDBJ databases">
        <title>Genome sequence of the nitrite-oxidizing bacterium Nitrobacter vulgaris strain Ab1.</title>
        <authorList>
            <person name="Mellbye B.L."/>
            <person name="Davis E.W."/>
            <person name="Spieck E."/>
            <person name="Chang J.H."/>
            <person name="Bottomley P.J."/>
            <person name="Sayavedra-Soto L.A."/>
        </authorList>
    </citation>
    <scope>NUCLEOTIDE SEQUENCE [LARGE SCALE GENOMIC DNA]</scope>
    <source>
        <strain evidence="4 5">Ab1</strain>
    </source>
</reference>
<evidence type="ECO:0000313" key="5">
    <source>
        <dbReference type="Proteomes" id="UP000189940"/>
    </source>
</evidence>
<keyword evidence="2" id="KW-0802">TPR repeat</keyword>
<dbReference type="Gene3D" id="3.40.50.300">
    <property type="entry name" value="P-loop containing nucleotide triphosphate hydrolases"/>
    <property type="match status" value="1"/>
</dbReference>
<dbReference type="OrthoDB" id="8416304at2"/>
<keyword evidence="4" id="KW-0547">Nucleotide-binding</keyword>
<dbReference type="Proteomes" id="UP000189940">
    <property type="component" value="Unassembled WGS sequence"/>
</dbReference>
<gene>
    <name evidence="4" type="ORF">B2M20_04350</name>
</gene>
<dbReference type="AlphaFoldDB" id="A0A1V4I178"/>
<name>A0A1V4I178_NITVU</name>
<keyword evidence="4" id="KW-0067">ATP-binding</keyword>
<dbReference type="SUPFAM" id="SSF48452">
    <property type="entry name" value="TPR-like"/>
    <property type="match status" value="2"/>
</dbReference>
<comment type="caution">
    <text evidence="4">The sequence shown here is derived from an EMBL/GenBank/DDBJ whole genome shotgun (WGS) entry which is preliminary data.</text>
</comment>
<dbReference type="PANTHER" id="PTHR45641:SF1">
    <property type="entry name" value="AAA+ ATPASE DOMAIN-CONTAINING PROTEIN"/>
    <property type="match status" value="1"/>
</dbReference>
<organism evidence="4 5">
    <name type="scientific">Nitrobacter vulgaris</name>
    <dbReference type="NCBI Taxonomy" id="29421"/>
    <lineage>
        <taxon>Bacteria</taxon>
        <taxon>Pseudomonadati</taxon>
        <taxon>Pseudomonadota</taxon>
        <taxon>Alphaproteobacteria</taxon>
        <taxon>Hyphomicrobiales</taxon>
        <taxon>Nitrobacteraceae</taxon>
        <taxon>Nitrobacter</taxon>
    </lineage>
</organism>
<evidence type="ECO:0000313" key="4">
    <source>
        <dbReference type="EMBL" id="OPH83953.1"/>
    </source>
</evidence>